<dbReference type="PANTHER" id="PTHR14340:SF9">
    <property type="entry name" value="FIBRONECTIN TYPE-III DOMAIN-CONTAINING PROTEIN"/>
    <property type="match status" value="1"/>
</dbReference>
<evidence type="ECO:0000259" key="2">
    <source>
        <dbReference type="PROSITE" id="PS50853"/>
    </source>
</evidence>
<dbReference type="EMBL" id="KQ416137">
    <property type="protein sequence ID" value="KOF98465.1"/>
    <property type="molecule type" value="Genomic_DNA"/>
</dbReference>
<name>A0A0L8IBR3_OCTBM</name>
<feature type="domain" description="Fibronectin type-III" evidence="2">
    <location>
        <begin position="282"/>
        <end position="377"/>
    </location>
</feature>
<keyword evidence="1" id="KW-0393">Immunoglobulin domain</keyword>
<dbReference type="PRINTS" id="PR00014">
    <property type="entry name" value="FNTYPEIII"/>
</dbReference>
<evidence type="ECO:0000313" key="3">
    <source>
        <dbReference type="EMBL" id="KOF98465.1"/>
    </source>
</evidence>
<dbReference type="GO" id="GO:0030017">
    <property type="term" value="C:sarcomere"/>
    <property type="evidence" value="ECO:0007669"/>
    <property type="project" value="UniProtKB-ARBA"/>
</dbReference>
<feature type="domain" description="Fibronectin type-III" evidence="2">
    <location>
        <begin position="1"/>
        <end position="77"/>
    </location>
</feature>
<reference evidence="3" key="1">
    <citation type="submission" date="2015-07" db="EMBL/GenBank/DDBJ databases">
        <title>MeaNS - Measles Nucleotide Surveillance Program.</title>
        <authorList>
            <person name="Tran T."/>
            <person name="Druce J."/>
        </authorList>
    </citation>
    <scope>NUCLEOTIDE SEQUENCE</scope>
    <source>
        <strain evidence="3">UCB-OBI-ISO-001</strain>
        <tissue evidence="3">Gonad</tissue>
    </source>
</reference>
<dbReference type="InterPro" id="IPR036116">
    <property type="entry name" value="FN3_sf"/>
</dbReference>
<feature type="non-terminal residue" evidence="3">
    <location>
        <position position="378"/>
    </location>
</feature>
<dbReference type="Pfam" id="PF00041">
    <property type="entry name" value="fn3"/>
    <property type="match status" value="4"/>
</dbReference>
<protein>
    <recommendedName>
        <fullName evidence="2">Fibronectin type-III domain-containing protein</fullName>
    </recommendedName>
</protein>
<gene>
    <name evidence="3" type="ORF">OCBIM_22025088mg</name>
</gene>
<dbReference type="FunFam" id="2.60.40.10:FF:000160">
    <property type="entry name" value="Titin a"/>
    <property type="match status" value="1"/>
</dbReference>
<organism evidence="3">
    <name type="scientific">Octopus bimaculoides</name>
    <name type="common">California two-spotted octopus</name>
    <dbReference type="NCBI Taxonomy" id="37653"/>
    <lineage>
        <taxon>Eukaryota</taxon>
        <taxon>Metazoa</taxon>
        <taxon>Spiralia</taxon>
        <taxon>Lophotrochozoa</taxon>
        <taxon>Mollusca</taxon>
        <taxon>Cephalopoda</taxon>
        <taxon>Coleoidea</taxon>
        <taxon>Octopodiformes</taxon>
        <taxon>Octopoda</taxon>
        <taxon>Incirrata</taxon>
        <taxon>Octopodidae</taxon>
        <taxon>Octopus</taxon>
    </lineage>
</organism>
<dbReference type="PROSITE" id="PS50853">
    <property type="entry name" value="FN3"/>
    <property type="match status" value="4"/>
</dbReference>
<accession>A0A0L8IBR3</accession>
<dbReference type="AlphaFoldDB" id="A0A0L8IBR3"/>
<dbReference type="PANTHER" id="PTHR14340">
    <property type="entry name" value="MICROFIBRIL-ASSOCIATED GLYCOPROTEIN 3"/>
    <property type="match status" value="1"/>
</dbReference>
<dbReference type="FunFam" id="2.60.40.10:FF:000056">
    <property type="entry name" value="twitchin isoform X4"/>
    <property type="match status" value="1"/>
</dbReference>
<proteinExistence type="predicted"/>
<dbReference type="SUPFAM" id="SSF49265">
    <property type="entry name" value="Fibronectin type III"/>
    <property type="match status" value="3"/>
</dbReference>
<evidence type="ECO:0000256" key="1">
    <source>
        <dbReference type="ARBA" id="ARBA00023319"/>
    </source>
</evidence>
<feature type="domain" description="Fibronectin type-III" evidence="2">
    <location>
        <begin position="79"/>
        <end position="174"/>
    </location>
</feature>
<dbReference type="CDD" id="cd00063">
    <property type="entry name" value="FN3"/>
    <property type="match status" value="4"/>
</dbReference>
<dbReference type="InterPro" id="IPR013783">
    <property type="entry name" value="Ig-like_fold"/>
</dbReference>
<dbReference type="Gene3D" id="2.60.40.10">
    <property type="entry name" value="Immunoglobulins"/>
    <property type="match status" value="4"/>
</dbReference>
<dbReference type="OrthoDB" id="504170at2759"/>
<dbReference type="STRING" id="37653.A0A0L8IBR3"/>
<sequence>DGGSRITKYIIKKKDDKKTDWVRVATTDGSDRRVKIDNLTEGTKYYFSVSAENKAGSGPAAEMPNGVIPVKELTVPSKPQGPLEITDFSRTSVSIRWKAPLTDGGSPVTDYIIERKTTKGLLWTKVDTVESSLFDYTITNLYENTDYLFRVLAVNSVGTSEPLVCDSAVTAKSPYSVPSPPVGPLVISNVTMNSADLEWKPSKKDGGSPITGYLIEYRTSARTTWSKASFMDAKTTNYTASNLCEGSEYFFRVIAVNSEGQSQPLTGSDFVKPMKEMSCPLPPVDLRATRIGEDFVEIKWDPPKSDGGSAIECYVVYLSQHSPDDWKRVALLSAYDTNLCITDLLEDMNYYFGVCAENKIGVSEPVETSKPVTTMKGL</sequence>
<dbReference type="SMART" id="SM00060">
    <property type="entry name" value="FN3"/>
    <property type="match status" value="4"/>
</dbReference>
<feature type="non-terminal residue" evidence="3">
    <location>
        <position position="1"/>
    </location>
</feature>
<feature type="domain" description="Fibronectin type-III" evidence="2">
    <location>
        <begin position="181"/>
        <end position="277"/>
    </location>
</feature>
<dbReference type="InterPro" id="IPR003961">
    <property type="entry name" value="FN3_dom"/>
</dbReference>